<evidence type="ECO:0000313" key="3">
    <source>
        <dbReference type="EMBL" id="NML18208.1"/>
    </source>
</evidence>
<comment type="caution">
    <text evidence="3">The sequence shown here is derived from an EMBL/GenBank/DDBJ whole genome shotgun (WGS) entry which is preliminary data.</text>
</comment>
<keyword evidence="4" id="KW-1185">Reference proteome</keyword>
<feature type="transmembrane region" description="Helical" evidence="2">
    <location>
        <begin position="57"/>
        <end position="77"/>
    </location>
</feature>
<name>A0A848FFK0_9BURK</name>
<proteinExistence type="predicted"/>
<keyword evidence="2" id="KW-0472">Membrane</keyword>
<keyword evidence="2" id="KW-1133">Transmembrane helix</keyword>
<dbReference type="RefSeq" id="WP_169163105.1">
    <property type="nucleotide sequence ID" value="NZ_JABBFW010000028.1"/>
</dbReference>
<evidence type="ECO:0000256" key="2">
    <source>
        <dbReference type="SAM" id="Phobius"/>
    </source>
</evidence>
<feature type="compositionally biased region" description="Low complexity" evidence="1">
    <location>
        <begin position="29"/>
        <end position="44"/>
    </location>
</feature>
<evidence type="ECO:0000256" key="1">
    <source>
        <dbReference type="SAM" id="MobiDB-lite"/>
    </source>
</evidence>
<sequence>MSSTMPFVPAAAHWGWQAEAHGRVDDPAETAASRAGGRGTARPGQAFHWRPFLRRHLVALTMLVSILAALVTLTAWAG</sequence>
<gene>
    <name evidence="3" type="ORF">HHL10_24885</name>
</gene>
<keyword evidence="2" id="KW-0812">Transmembrane</keyword>
<dbReference type="AlphaFoldDB" id="A0A848FFK0"/>
<reference evidence="3 4" key="1">
    <citation type="submission" date="2020-04" db="EMBL/GenBank/DDBJ databases">
        <title>Azohydromonas sp. isolated from soil.</title>
        <authorList>
            <person name="Dahal R.H."/>
        </authorList>
    </citation>
    <scope>NUCLEOTIDE SEQUENCE [LARGE SCALE GENOMIC DNA]</scope>
    <source>
        <strain evidence="3 4">G-1-1-14</strain>
    </source>
</reference>
<accession>A0A848FFK0</accession>
<protein>
    <submittedName>
        <fullName evidence="3">Uncharacterized protein</fullName>
    </submittedName>
</protein>
<organism evidence="3 4">
    <name type="scientific">Azohydromonas caseinilytica</name>
    <dbReference type="NCBI Taxonomy" id="2728836"/>
    <lineage>
        <taxon>Bacteria</taxon>
        <taxon>Pseudomonadati</taxon>
        <taxon>Pseudomonadota</taxon>
        <taxon>Betaproteobacteria</taxon>
        <taxon>Burkholderiales</taxon>
        <taxon>Sphaerotilaceae</taxon>
        <taxon>Azohydromonas</taxon>
    </lineage>
</organism>
<dbReference type="EMBL" id="JABBFW010000028">
    <property type="protein sequence ID" value="NML18208.1"/>
    <property type="molecule type" value="Genomic_DNA"/>
</dbReference>
<evidence type="ECO:0000313" key="4">
    <source>
        <dbReference type="Proteomes" id="UP000574067"/>
    </source>
</evidence>
<dbReference type="Proteomes" id="UP000574067">
    <property type="component" value="Unassembled WGS sequence"/>
</dbReference>
<feature type="region of interest" description="Disordered" evidence="1">
    <location>
        <begin position="23"/>
        <end position="44"/>
    </location>
</feature>